<protein>
    <submittedName>
        <fullName evidence="1">Uncharacterized protein</fullName>
    </submittedName>
</protein>
<dbReference type="AlphaFoldDB" id="A0A2A4X5P5"/>
<evidence type="ECO:0000313" key="1">
    <source>
        <dbReference type="EMBL" id="PCI77948.1"/>
    </source>
</evidence>
<comment type="caution">
    <text evidence="1">The sequence shown here is derived from an EMBL/GenBank/DDBJ whole genome shotgun (WGS) entry which is preliminary data.</text>
</comment>
<dbReference type="InterPro" id="IPR000048">
    <property type="entry name" value="IQ_motif_EF-hand-BS"/>
</dbReference>
<dbReference type="Gene3D" id="1.20.5.190">
    <property type="match status" value="1"/>
</dbReference>
<gene>
    <name evidence="1" type="ORF">COB21_01965</name>
</gene>
<name>A0A2A4X5P5_UNCAE</name>
<dbReference type="Proteomes" id="UP000218775">
    <property type="component" value="Unassembled WGS sequence"/>
</dbReference>
<sequence>MGLRAITNQVVQSATYTFNKVCQVTLVGAAALALYKNREAISSAIQAVVQAYNAEPVVEVMREGSTNETAVPKATPRDVVTEQKQKSAQVKADLLLRRKRRNAAVLMQGVVRGRSVRQNTKREGEAATVLQKNVRRVLAKSRVSSITHSAANEVQKFAQSVNSYSQAKHAAYAETRYRAREDATSEAHSVVRNNKVTINGGEIDEETRAAHNKLERFLRLNSPESDGVATKGKFVELMPAVLKMEQDLKTAKSNLMIWGSRGTMLKFGKKEEFKQLEIKSSEITCLKDRIVAYSTGTFPIKRDSYKQSVEEITVQESAVGQISAIEKSETREKSALEECALLHMSILERAEVCTNAPWQSYHQERLNEVTERLDPEVAQTLQSEHREDKRSLRELYNACHDKYLESAVVFSKQQKELRKSLPGSDEGTPEQQEWREERLNYYAQMYAHCNETADAMRKCAFAF</sequence>
<accession>A0A2A4X5P5</accession>
<dbReference type="PROSITE" id="PS50096">
    <property type="entry name" value="IQ"/>
    <property type="match status" value="1"/>
</dbReference>
<reference evidence="2" key="1">
    <citation type="submission" date="2017-08" db="EMBL/GenBank/DDBJ databases">
        <title>A dynamic microbial community with high functional redundancy inhabits the cold, oxic subseafloor aquifer.</title>
        <authorList>
            <person name="Tully B.J."/>
            <person name="Wheat C.G."/>
            <person name="Glazer B.T."/>
            <person name="Huber J.A."/>
        </authorList>
    </citation>
    <scope>NUCLEOTIDE SEQUENCE [LARGE SCALE GENOMIC DNA]</scope>
</reference>
<evidence type="ECO:0000313" key="2">
    <source>
        <dbReference type="Proteomes" id="UP000218775"/>
    </source>
</evidence>
<organism evidence="1 2">
    <name type="scientific">Aerophobetes bacterium</name>
    <dbReference type="NCBI Taxonomy" id="2030807"/>
    <lineage>
        <taxon>Bacteria</taxon>
        <taxon>Candidatus Aerophobota</taxon>
    </lineage>
</organism>
<dbReference type="EMBL" id="NVUK01000010">
    <property type="protein sequence ID" value="PCI77948.1"/>
    <property type="molecule type" value="Genomic_DNA"/>
</dbReference>
<dbReference type="SMART" id="SM00015">
    <property type="entry name" value="IQ"/>
    <property type="match status" value="2"/>
</dbReference>
<proteinExistence type="predicted"/>